<keyword evidence="3" id="KW-0489">Methyltransferase</keyword>
<dbReference type="InterPro" id="IPR003356">
    <property type="entry name" value="DNA_methylase_A-5"/>
</dbReference>
<dbReference type="PANTHER" id="PTHR42933">
    <property type="entry name" value="SLR6095 PROTEIN"/>
    <property type="match status" value="1"/>
</dbReference>
<evidence type="ECO:0000313" key="11">
    <source>
        <dbReference type="EMBL" id="SCZ86080.1"/>
    </source>
</evidence>
<keyword evidence="4" id="KW-0808">Transferase</keyword>
<dbReference type="STRING" id="51642.NSMM_480082"/>
<feature type="domain" description="N6 adenine-specific DNA methyltransferase N-terminal" evidence="10">
    <location>
        <begin position="10"/>
        <end position="125"/>
    </location>
</feature>
<comment type="catalytic activity">
    <reaction evidence="7">
        <text>a 2'-deoxyadenosine in DNA + S-adenosyl-L-methionine = an N(6)-methyl-2'-deoxyadenosine in DNA + S-adenosyl-L-homocysteine + H(+)</text>
        <dbReference type="Rhea" id="RHEA:15197"/>
        <dbReference type="Rhea" id="RHEA-COMP:12418"/>
        <dbReference type="Rhea" id="RHEA-COMP:12419"/>
        <dbReference type="ChEBI" id="CHEBI:15378"/>
        <dbReference type="ChEBI" id="CHEBI:57856"/>
        <dbReference type="ChEBI" id="CHEBI:59789"/>
        <dbReference type="ChEBI" id="CHEBI:90615"/>
        <dbReference type="ChEBI" id="CHEBI:90616"/>
        <dbReference type="EC" id="2.1.1.72"/>
    </reaction>
</comment>
<organism evidence="11 12">
    <name type="scientific">Nitrosomonas mobilis</name>
    <dbReference type="NCBI Taxonomy" id="51642"/>
    <lineage>
        <taxon>Bacteria</taxon>
        <taxon>Pseudomonadati</taxon>
        <taxon>Pseudomonadota</taxon>
        <taxon>Betaproteobacteria</taxon>
        <taxon>Nitrosomonadales</taxon>
        <taxon>Nitrosomonadaceae</taxon>
        <taxon>Nitrosomonas</taxon>
    </lineage>
</organism>
<dbReference type="EC" id="2.1.1.72" evidence="2"/>
<feature type="domain" description="DNA methylase adenine-specific" evidence="9">
    <location>
        <begin position="139"/>
        <end position="455"/>
    </location>
</feature>
<dbReference type="PANTHER" id="PTHR42933:SF3">
    <property type="entry name" value="TYPE I RESTRICTION ENZYME MJAVIII METHYLASE SUBUNIT"/>
    <property type="match status" value="1"/>
</dbReference>
<keyword evidence="5" id="KW-0949">S-adenosyl-L-methionine</keyword>
<sequence>MAIKKSDLYSSLWASCDELRGGMDASQYKDYVLFMLFIKYVSDKYGDSDDFAPPVTIPPGASFKDMVALKGKSDIGDKINTQVIQPLIEANNRLARSDFPDFNDPNKLGEGQAMVDRLSNLIGIFQKPELDFSKNRAENDDILGDAYEYLMRHFASQSGKSKGQFYTPSEVSRIMAKVVGISPANAVASTTAYDPTCGSGSLLLKVAAEAGKHITLEGQEMDVTTAGLARMNMILHDFPTANILQGNTLASPKFKDGQKDGTEVLRTYDYVVANPPFSDKTWSTGLTPASDAHQRFAWGEPPKKQGDYAYLLHIIRSMKSTAKGACILPHGVLFRGNAEAVIREKLVRSGILKGIIGLPGNLFYGTGIPACILVLDKENASARKGIFMIDASKGFIKDGAKNRLREQDIHKIVDAFTKLAELPRYSRMVPLTEIADPKNDYNLNLPRYIDSTEPEDIQDIDGHLRGGIPERDLDALSDYWKVIPGVRNTLFESAGRAGYAQLKLPIAEVKTTIFAHPEFTAFNQAATKVFADWKQAHTPLLKGFAKNGHPKQLIEALSEDLLARFKPTPLANAYDVYQHLMDYWAETMQDDCYLISDAGWQAGAQPREILQVKNKDGKLAWPEAHDYKKGKRRFKSDLIPAPILIARYFVAERDAIEAFEGKLADVEQQLQEMMEENSGEEGLLAEVIEGEGDKQKITAKAVKARLKEIGKDPDYADERKALQDYAALLDKQTDIKGKLKAAQDDLEAKLDAKYPKLTEEEIKQLVVDDKWLATLADAVQGELDRVSQTLTSRIRQLAERYATPLPTLTKELATLSARVDEHLKKMGAVWN</sequence>
<dbReference type="InterPro" id="IPR038333">
    <property type="entry name" value="T1MK-like_N_sf"/>
</dbReference>
<proteinExistence type="inferred from homology"/>
<dbReference type="GO" id="GO:0003677">
    <property type="term" value="F:DNA binding"/>
    <property type="evidence" value="ECO:0007669"/>
    <property type="project" value="InterPro"/>
</dbReference>
<dbReference type="Proteomes" id="UP000198729">
    <property type="component" value="Unassembled WGS sequence"/>
</dbReference>
<dbReference type="PRINTS" id="PR00507">
    <property type="entry name" value="N12N6MTFRASE"/>
</dbReference>
<dbReference type="GO" id="GO:0032259">
    <property type="term" value="P:methylation"/>
    <property type="evidence" value="ECO:0007669"/>
    <property type="project" value="UniProtKB-KW"/>
</dbReference>
<evidence type="ECO:0000256" key="5">
    <source>
        <dbReference type="ARBA" id="ARBA00022691"/>
    </source>
</evidence>
<dbReference type="Pfam" id="PF02384">
    <property type="entry name" value="N6_Mtase"/>
    <property type="match status" value="1"/>
</dbReference>
<name>A0A1G5SGS5_9PROT</name>
<dbReference type="Pfam" id="PF12161">
    <property type="entry name" value="HsdM_N"/>
    <property type="match status" value="1"/>
</dbReference>
<dbReference type="Gene3D" id="1.20.1260.30">
    <property type="match status" value="2"/>
</dbReference>
<dbReference type="GO" id="GO:0009307">
    <property type="term" value="P:DNA restriction-modification system"/>
    <property type="evidence" value="ECO:0007669"/>
    <property type="project" value="UniProtKB-KW"/>
</dbReference>
<dbReference type="RefSeq" id="WP_090286884.1">
    <property type="nucleotide sequence ID" value="NZ_FMWO01000056.1"/>
</dbReference>
<keyword evidence="8" id="KW-0175">Coiled coil</keyword>
<gene>
    <name evidence="11" type="ORF">NSMM_480082</name>
</gene>
<keyword evidence="12" id="KW-1185">Reference proteome</keyword>
<feature type="coiled-coil region" evidence="8">
    <location>
        <begin position="656"/>
        <end position="683"/>
    </location>
</feature>
<evidence type="ECO:0000256" key="8">
    <source>
        <dbReference type="SAM" id="Coils"/>
    </source>
</evidence>
<dbReference type="GO" id="GO:0009007">
    <property type="term" value="F:site-specific DNA-methyltransferase (adenine-specific) activity"/>
    <property type="evidence" value="ECO:0007669"/>
    <property type="project" value="UniProtKB-EC"/>
</dbReference>
<protein>
    <recommendedName>
        <fullName evidence="2">site-specific DNA-methyltransferase (adenine-specific)</fullName>
        <ecNumber evidence="2">2.1.1.72</ecNumber>
    </recommendedName>
</protein>
<evidence type="ECO:0000259" key="9">
    <source>
        <dbReference type="Pfam" id="PF02384"/>
    </source>
</evidence>
<evidence type="ECO:0000256" key="4">
    <source>
        <dbReference type="ARBA" id="ARBA00022679"/>
    </source>
</evidence>
<accession>A0A1G5SGS5</accession>
<dbReference type="InterPro" id="IPR022749">
    <property type="entry name" value="D12N6_MeTrfase_N"/>
</dbReference>
<dbReference type="OrthoDB" id="9784823at2"/>
<dbReference type="GO" id="GO:0008170">
    <property type="term" value="F:N-methyltransferase activity"/>
    <property type="evidence" value="ECO:0007669"/>
    <property type="project" value="InterPro"/>
</dbReference>
<dbReference type="InterPro" id="IPR051537">
    <property type="entry name" value="DNA_Adenine_Mtase"/>
</dbReference>
<dbReference type="Gene3D" id="3.40.50.150">
    <property type="entry name" value="Vaccinia Virus protein VP39"/>
    <property type="match status" value="1"/>
</dbReference>
<evidence type="ECO:0000256" key="2">
    <source>
        <dbReference type="ARBA" id="ARBA00011900"/>
    </source>
</evidence>
<comment type="similarity">
    <text evidence="1">Belongs to the N(4)/N(6)-methyltransferase family.</text>
</comment>
<dbReference type="SUPFAM" id="SSF53335">
    <property type="entry name" value="S-adenosyl-L-methionine-dependent methyltransferases"/>
    <property type="match status" value="1"/>
</dbReference>
<evidence type="ECO:0000256" key="3">
    <source>
        <dbReference type="ARBA" id="ARBA00022603"/>
    </source>
</evidence>
<dbReference type="InterPro" id="IPR029063">
    <property type="entry name" value="SAM-dependent_MTases_sf"/>
</dbReference>
<evidence type="ECO:0000313" key="12">
    <source>
        <dbReference type="Proteomes" id="UP000198729"/>
    </source>
</evidence>
<evidence type="ECO:0000259" key="10">
    <source>
        <dbReference type="Pfam" id="PF12161"/>
    </source>
</evidence>
<reference evidence="11 12" key="1">
    <citation type="submission" date="2016-10" db="EMBL/GenBank/DDBJ databases">
        <authorList>
            <person name="de Groot N.N."/>
        </authorList>
    </citation>
    <scope>NUCLEOTIDE SEQUENCE [LARGE SCALE GENOMIC DNA]</scope>
    <source>
        <strain evidence="11">1</strain>
    </source>
</reference>
<keyword evidence="6" id="KW-0680">Restriction system</keyword>
<evidence type="ECO:0000256" key="1">
    <source>
        <dbReference type="ARBA" id="ARBA00006594"/>
    </source>
</evidence>
<dbReference type="AlphaFoldDB" id="A0A1G5SGS5"/>
<dbReference type="EMBL" id="FMWO01000056">
    <property type="protein sequence ID" value="SCZ86080.1"/>
    <property type="molecule type" value="Genomic_DNA"/>
</dbReference>
<evidence type="ECO:0000256" key="6">
    <source>
        <dbReference type="ARBA" id="ARBA00022747"/>
    </source>
</evidence>
<evidence type="ECO:0000256" key="7">
    <source>
        <dbReference type="ARBA" id="ARBA00047942"/>
    </source>
</evidence>